<gene>
    <name evidence="8" type="ORF">QYE76_044296</name>
</gene>
<dbReference type="InterPro" id="IPR046357">
    <property type="entry name" value="PPIase_dom_sf"/>
</dbReference>
<dbReference type="SUPFAM" id="SSF54534">
    <property type="entry name" value="FKBP-like"/>
    <property type="match status" value="1"/>
</dbReference>
<evidence type="ECO:0000259" key="7">
    <source>
        <dbReference type="PROSITE" id="PS50059"/>
    </source>
</evidence>
<keyword evidence="9" id="KW-1185">Reference proteome</keyword>
<reference evidence="8" key="1">
    <citation type="submission" date="2023-07" db="EMBL/GenBank/DDBJ databases">
        <title>A chromosome-level genome assembly of Lolium multiflorum.</title>
        <authorList>
            <person name="Chen Y."/>
            <person name="Copetti D."/>
            <person name="Kolliker R."/>
            <person name="Studer B."/>
        </authorList>
    </citation>
    <scope>NUCLEOTIDE SEQUENCE</scope>
    <source>
        <strain evidence="8">02402/16</strain>
        <tissue evidence="8">Leaf</tissue>
    </source>
</reference>
<dbReference type="InterPro" id="IPR001179">
    <property type="entry name" value="PPIase_FKBP_dom"/>
</dbReference>
<comment type="catalytic activity">
    <reaction evidence="1 5">
        <text>[protein]-peptidylproline (omega=180) = [protein]-peptidylproline (omega=0)</text>
        <dbReference type="Rhea" id="RHEA:16237"/>
        <dbReference type="Rhea" id="RHEA-COMP:10747"/>
        <dbReference type="Rhea" id="RHEA-COMP:10748"/>
        <dbReference type="ChEBI" id="CHEBI:83833"/>
        <dbReference type="ChEBI" id="CHEBI:83834"/>
        <dbReference type="EC" id="5.2.1.8"/>
    </reaction>
</comment>
<keyword evidence="4 5" id="KW-0413">Isomerase</keyword>
<dbReference type="PIRSF" id="PIRSF001473">
    <property type="entry name" value="FK506-bp_FPR3"/>
    <property type="match status" value="1"/>
</dbReference>
<feature type="compositionally biased region" description="Basic and acidic residues" evidence="6">
    <location>
        <begin position="284"/>
        <end position="301"/>
    </location>
</feature>
<dbReference type="GO" id="GO:0003755">
    <property type="term" value="F:peptidyl-prolyl cis-trans isomerase activity"/>
    <property type="evidence" value="ECO:0007669"/>
    <property type="project" value="UniProtKB-KW"/>
</dbReference>
<dbReference type="Gene3D" id="3.10.50.40">
    <property type="match status" value="1"/>
</dbReference>
<evidence type="ECO:0000313" key="8">
    <source>
        <dbReference type="EMBL" id="KAK1683448.1"/>
    </source>
</evidence>
<dbReference type="FunFam" id="3.10.50.40:FF:000006">
    <property type="entry name" value="Peptidyl-prolyl cis-trans isomerase"/>
    <property type="match status" value="1"/>
</dbReference>
<evidence type="ECO:0000256" key="4">
    <source>
        <dbReference type="ARBA" id="ARBA00023235"/>
    </source>
</evidence>
<dbReference type="AlphaFoldDB" id="A0AAD8WYZ5"/>
<accession>A0AAD8WYZ5</accession>
<feature type="compositionally biased region" description="Basic and acidic residues" evidence="6">
    <location>
        <begin position="243"/>
        <end position="259"/>
    </location>
</feature>
<evidence type="ECO:0000256" key="5">
    <source>
        <dbReference type="PROSITE-ProRule" id="PRU00277"/>
    </source>
</evidence>
<evidence type="ECO:0000256" key="3">
    <source>
        <dbReference type="ARBA" id="ARBA00023110"/>
    </source>
</evidence>
<feature type="compositionally biased region" description="Basic residues" evidence="6">
    <location>
        <begin position="348"/>
        <end position="358"/>
    </location>
</feature>
<dbReference type="EC" id="5.2.1.8" evidence="2 5"/>
<evidence type="ECO:0000256" key="2">
    <source>
        <dbReference type="ARBA" id="ARBA00013194"/>
    </source>
</evidence>
<feature type="domain" description="PPIase FKBP-type" evidence="7">
    <location>
        <begin position="410"/>
        <end position="496"/>
    </location>
</feature>
<feature type="compositionally biased region" description="Acidic residues" evidence="6">
    <location>
        <begin position="146"/>
        <end position="166"/>
    </location>
</feature>
<evidence type="ECO:0000256" key="1">
    <source>
        <dbReference type="ARBA" id="ARBA00000971"/>
    </source>
</evidence>
<name>A0AAD8WYZ5_LOLMU</name>
<dbReference type="InterPro" id="IPR041232">
    <property type="entry name" value="NPL"/>
</dbReference>
<dbReference type="Pfam" id="PF17800">
    <property type="entry name" value="NPL"/>
    <property type="match status" value="1"/>
</dbReference>
<dbReference type="SUPFAM" id="SSF69203">
    <property type="entry name" value="Nucleoplasmin-like core domain"/>
    <property type="match status" value="1"/>
</dbReference>
<dbReference type="GO" id="GO:0005634">
    <property type="term" value="C:nucleus"/>
    <property type="evidence" value="ECO:0007669"/>
    <property type="project" value="UniProtKB-ARBA"/>
</dbReference>
<dbReference type="PANTHER" id="PTHR43811">
    <property type="entry name" value="FKBP-TYPE PEPTIDYL-PROLYL CIS-TRANS ISOMERASE FKPA"/>
    <property type="match status" value="1"/>
</dbReference>
<keyword evidence="3 5" id="KW-0697">Rotamase</keyword>
<dbReference type="InterPro" id="IPR036824">
    <property type="entry name" value="Nucleoplasmin_core_dom_sf"/>
</dbReference>
<comment type="caution">
    <text evidence="8">The sequence shown here is derived from an EMBL/GenBank/DDBJ whole genome shotgun (WGS) entry which is preliminary data.</text>
</comment>
<dbReference type="InterPro" id="IPR023566">
    <property type="entry name" value="PPIase_Fpr3/Fpr4-like"/>
</dbReference>
<feature type="compositionally biased region" description="Basic and acidic residues" evidence="6">
    <location>
        <begin position="373"/>
        <end position="383"/>
    </location>
</feature>
<dbReference type="EMBL" id="JAUUTY010000002">
    <property type="protein sequence ID" value="KAK1683448.1"/>
    <property type="molecule type" value="Genomic_DNA"/>
</dbReference>
<dbReference type="Proteomes" id="UP001231189">
    <property type="component" value="Unassembled WGS sequence"/>
</dbReference>
<organism evidence="8 9">
    <name type="scientific">Lolium multiflorum</name>
    <name type="common">Italian ryegrass</name>
    <name type="synonym">Lolium perenne subsp. multiflorum</name>
    <dbReference type="NCBI Taxonomy" id="4521"/>
    <lineage>
        <taxon>Eukaryota</taxon>
        <taxon>Viridiplantae</taxon>
        <taxon>Streptophyta</taxon>
        <taxon>Embryophyta</taxon>
        <taxon>Tracheophyta</taxon>
        <taxon>Spermatophyta</taxon>
        <taxon>Magnoliopsida</taxon>
        <taxon>Liliopsida</taxon>
        <taxon>Poales</taxon>
        <taxon>Poaceae</taxon>
        <taxon>BOP clade</taxon>
        <taxon>Pooideae</taxon>
        <taxon>Poodae</taxon>
        <taxon>Poeae</taxon>
        <taxon>Poeae Chloroplast Group 2 (Poeae type)</taxon>
        <taxon>Loliodinae</taxon>
        <taxon>Loliinae</taxon>
        <taxon>Lolium</taxon>
    </lineage>
</organism>
<dbReference type="Gene3D" id="2.60.120.340">
    <property type="entry name" value="Nucleoplasmin core domain"/>
    <property type="match status" value="1"/>
</dbReference>
<evidence type="ECO:0000313" key="9">
    <source>
        <dbReference type="Proteomes" id="UP001231189"/>
    </source>
</evidence>
<dbReference type="PANTHER" id="PTHR43811:SF19">
    <property type="entry name" value="39 KDA FK506-BINDING NUCLEAR PROTEIN"/>
    <property type="match status" value="1"/>
</dbReference>
<proteinExistence type="predicted"/>
<dbReference type="Pfam" id="PF00254">
    <property type="entry name" value="FKBP_C"/>
    <property type="match status" value="1"/>
</dbReference>
<sequence length="496" mass="54369">MSSFWGVEVKPEKPYTLTPDPRRGRLRLTQATLGAEVGKEEKGRKNVVQLQCAVKNNDPVYLCALVSGQSESCNLDFEFEEKLVTFSVLGPRSVHLAGYYVADEYDEEDMDCDTCSDELQGSDSEEDLYASDEGVVIPGSHGEMGTDSEDDLDYDSDYDSEDDEELFGNQRRGKSSVVIEEIQEDDKPAGGEGQKGSNKKQTSEDGDNSRLQVAVRTPTAGSLESEDEDGFPVSDSKSSKGSSKKETKTNEDRKRKSGDITEPSGDVIAENDRISKKKKKAKDKRTAVDSEKVKDEGKEITQESSADIVEAKQKKKKNKKASASEADPDQQADEKTITDDVEEPSKQAAKKKKNKKKTKENNTSEKQAPTDVSKSDSSKEETSQTRTFGNGLIIQTVALGKPDGKKAAPGKKVAVKYIGKLKNGTIFDSTVGKRPFEFRLGIGQVIKGWDIGVNGMRIGDKRRLTIPPSMGYGKEKAGQIPPNSTLVFDVELMNVK</sequence>
<evidence type="ECO:0000256" key="6">
    <source>
        <dbReference type="SAM" id="MobiDB-lite"/>
    </source>
</evidence>
<feature type="region of interest" description="Disordered" evidence="6">
    <location>
        <begin position="135"/>
        <end position="387"/>
    </location>
</feature>
<protein>
    <recommendedName>
        <fullName evidence="2 5">peptidylprolyl isomerase</fullName>
        <ecNumber evidence="2 5">5.2.1.8</ecNumber>
    </recommendedName>
</protein>
<dbReference type="PROSITE" id="PS50059">
    <property type="entry name" value="FKBP_PPIASE"/>
    <property type="match status" value="1"/>
</dbReference>